<sequence length="217" mass="25518">MASTYGLAQLLQTDGFKTWGFVIYRCTYQNDSEWEGFMTRFLYHVIHNLEHYRGRDLLDNFAPTVFEDRSFDGATTAFIRKHFQKWATTAPQVEQPVGYSNFPESGRYKFFIMVDQEALESVLDIPDPERWNSNGFVRLVNGFWEPEVLDEDKLTVFGVSSQLELEQEDPLEGCTQEDIGWMKVRYNDAQIWGYLNMCDGCDWSTYYQRPPLIQKYL</sequence>
<dbReference type="OrthoDB" id="4424523at2759"/>
<dbReference type="AlphaFoldDB" id="A0A5N6UJU3"/>
<proteinExistence type="predicted"/>
<reference evidence="1 2" key="1">
    <citation type="submission" date="2019-04" db="EMBL/GenBank/DDBJ databases">
        <title>Friends and foes A comparative genomics study of 23 Aspergillus species from section Flavi.</title>
        <authorList>
            <consortium name="DOE Joint Genome Institute"/>
            <person name="Kjaerbolling I."/>
            <person name="Vesth T."/>
            <person name="Frisvad J.C."/>
            <person name="Nybo J.L."/>
            <person name="Theobald S."/>
            <person name="Kildgaard S."/>
            <person name="Isbrandt T."/>
            <person name="Kuo A."/>
            <person name="Sato A."/>
            <person name="Lyhne E.K."/>
            <person name="Kogle M.E."/>
            <person name="Wiebenga A."/>
            <person name="Kun R.S."/>
            <person name="Lubbers R.J."/>
            <person name="Makela M.R."/>
            <person name="Barry K."/>
            <person name="Chovatia M."/>
            <person name="Clum A."/>
            <person name="Daum C."/>
            <person name="Haridas S."/>
            <person name="He G."/>
            <person name="LaButti K."/>
            <person name="Lipzen A."/>
            <person name="Mondo S."/>
            <person name="Riley R."/>
            <person name="Salamov A."/>
            <person name="Simmons B.A."/>
            <person name="Magnuson J.K."/>
            <person name="Henrissat B."/>
            <person name="Mortensen U.H."/>
            <person name="Larsen T.O."/>
            <person name="Devries R.P."/>
            <person name="Grigoriev I.V."/>
            <person name="Machida M."/>
            <person name="Baker S.E."/>
            <person name="Andersen M.R."/>
        </authorList>
    </citation>
    <scope>NUCLEOTIDE SEQUENCE [LARGE SCALE GENOMIC DNA]</scope>
    <source>
        <strain evidence="1 2">CBS 117626</strain>
    </source>
</reference>
<name>A0A5N6UJU3_ASPTM</name>
<keyword evidence="2" id="KW-1185">Reference proteome</keyword>
<dbReference type="EMBL" id="ML738685">
    <property type="protein sequence ID" value="KAE8158925.1"/>
    <property type="molecule type" value="Genomic_DNA"/>
</dbReference>
<gene>
    <name evidence="1" type="ORF">BDV40DRAFT_291411</name>
</gene>
<organism evidence="1 2">
    <name type="scientific">Aspergillus tamarii</name>
    <dbReference type="NCBI Taxonomy" id="41984"/>
    <lineage>
        <taxon>Eukaryota</taxon>
        <taxon>Fungi</taxon>
        <taxon>Dikarya</taxon>
        <taxon>Ascomycota</taxon>
        <taxon>Pezizomycotina</taxon>
        <taxon>Eurotiomycetes</taxon>
        <taxon>Eurotiomycetidae</taxon>
        <taxon>Eurotiales</taxon>
        <taxon>Aspergillaceae</taxon>
        <taxon>Aspergillus</taxon>
        <taxon>Aspergillus subgen. Circumdati</taxon>
    </lineage>
</organism>
<protein>
    <submittedName>
        <fullName evidence="1">Uncharacterized protein</fullName>
    </submittedName>
</protein>
<dbReference type="Proteomes" id="UP000326950">
    <property type="component" value="Unassembled WGS sequence"/>
</dbReference>
<evidence type="ECO:0000313" key="1">
    <source>
        <dbReference type="EMBL" id="KAE8158925.1"/>
    </source>
</evidence>
<accession>A0A5N6UJU3</accession>
<evidence type="ECO:0000313" key="2">
    <source>
        <dbReference type="Proteomes" id="UP000326950"/>
    </source>
</evidence>